<comment type="cofactor">
    <cofactor evidence="1">
        <name>Zn(2+)</name>
        <dbReference type="ChEBI" id="CHEBI:29105"/>
    </cofactor>
</comment>
<dbReference type="Proteomes" id="UP000694546">
    <property type="component" value="Chromosome 9"/>
</dbReference>
<reference evidence="8" key="1">
    <citation type="submission" date="2025-08" db="UniProtKB">
        <authorList>
            <consortium name="Ensembl"/>
        </authorList>
    </citation>
    <scope>IDENTIFICATION</scope>
</reference>
<proteinExistence type="inferred from homology"/>
<sequence>MKESEALQRSGSEYNFGSYQRLEAIYNWMDTLVAEHPKLVTKVLIGSSYENRPMYVLKFSTGGTNRPAIWIDTGIHAREWVSPATGIWTANKIAVDYGKDASLTSLLNTMDIYMLLLANPDGYSYTHDNDRMWRKTRSRSPGSNCRGADPNRNWDSGFGGPGTSRNPCSDLYHGPSANSEVEVSNVVNLIKAHGNFKSFISVHAYSQLLMYPHGYSCKDIPDMAELDTVGQAAVKKLASLYGTRYEVGSICKIIYPASGGSIDWAYDTGIKYSFAFELRDTGLSGFLLPANQIIPTASETWLALKHIMEYVRDNPYYTQH</sequence>
<dbReference type="InterPro" id="IPR034248">
    <property type="entry name" value="CPA_M14_CPD"/>
</dbReference>
<dbReference type="GO" id="GO:0006508">
    <property type="term" value="P:proteolysis"/>
    <property type="evidence" value="ECO:0007669"/>
    <property type="project" value="UniProtKB-KW"/>
</dbReference>
<dbReference type="PANTHER" id="PTHR11705">
    <property type="entry name" value="PROTEASE FAMILY M14 CARBOXYPEPTIDASE A,B"/>
    <property type="match status" value="1"/>
</dbReference>
<dbReference type="InterPro" id="IPR057246">
    <property type="entry name" value="CARBOXYPEPT_ZN_1"/>
</dbReference>
<gene>
    <name evidence="8" type="primary">cpa4</name>
</gene>
<dbReference type="GeneTree" id="ENSGT00940000160121"/>
<feature type="domain" description="Peptidase M14" evidence="7">
    <location>
        <begin position="18"/>
        <end position="311"/>
    </location>
</feature>
<dbReference type="Ensembl" id="ENSGMOT00000003744.2">
    <property type="protein sequence ID" value="ENSGMOP00000003636.2"/>
    <property type="gene ID" value="ENSGMOG00000003430.2"/>
</dbReference>
<keyword evidence="4" id="KW-0862">Zinc</keyword>
<dbReference type="PROSITE" id="PS52035">
    <property type="entry name" value="PEPTIDASE_M14"/>
    <property type="match status" value="1"/>
</dbReference>
<evidence type="ECO:0000256" key="3">
    <source>
        <dbReference type="ARBA" id="ARBA00022723"/>
    </source>
</evidence>
<organism evidence="8 9">
    <name type="scientific">Gadus morhua</name>
    <name type="common">Atlantic cod</name>
    <dbReference type="NCBI Taxonomy" id="8049"/>
    <lineage>
        <taxon>Eukaryota</taxon>
        <taxon>Metazoa</taxon>
        <taxon>Chordata</taxon>
        <taxon>Craniata</taxon>
        <taxon>Vertebrata</taxon>
        <taxon>Euteleostomi</taxon>
        <taxon>Actinopterygii</taxon>
        <taxon>Neopterygii</taxon>
        <taxon>Teleostei</taxon>
        <taxon>Neoteleostei</taxon>
        <taxon>Acanthomorphata</taxon>
        <taxon>Zeiogadaria</taxon>
        <taxon>Gadariae</taxon>
        <taxon>Gadiformes</taxon>
        <taxon>Gadoidei</taxon>
        <taxon>Gadidae</taxon>
        <taxon>Gadus</taxon>
    </lineage>
</organism>
<dbReference type="Gene3D" id="3.40.630.10">
    <property type="entry name" value="Zn peptidases"/>
    <property type="match status" value="1"/>
</dbReference>
<evidence type="ECO:0000256" key="1">
    <source>
        <dbReference type="ARBA" id="ARBA00001947"/>
    </source>
</evidence>
<dbReference type="OMA" id="KWNLDFW"/>
<dbReference type="CDD" id="cd03870">
    <property type="entry name" value="M14_CPA"/>
    <property type="match status" value="1"/>
</dbReference>
<dbReference type="GO" id="GO:0008270">
    <property type="term" value="F:zinc ion binding"/>
    <property type="evidence" value="ECO:0007669"/>
    <property type="project" value="InterPro"/>
</dbReference>
<dbReference type="PANTHER" id="PTHR11705:SF71">
    <property type="entry name" value="CARBOXYPEPTIDASE A2"/>
    <property type="match status" value="1"/>
</dbReference>
<dbReference type="Pfam" id="PF00246">
    <property type="entry name" value="Peptidase_M14"/>
    <property type="match status" value="1"/>
</dbReference>
<name>A0A8C4Z1E3_GADMO</name>
<dbReference type="PRINTS" id="PR00765">
    <property type="entry name" value="CRBOXYPTASEA"/>
</dbReference>
<dbReference type="GO" id="GO:0005615">
    <property type="term" value="C:extracellular space"/>
    <property type="evidence" value="ECO:0007669"/>
    <property type="project" value="TreeGrafter"/>
</dbReference>
<protein>
    <recommendedName>
        <fullName evidence="7">Peptidase M14 domain-containing protein</fullName>
    </recommendedName>
</protein>
<evidence type="ECO:0000256" key="6">
    <source>
        <dbReference type="SAM" id="MobiDB-lite"/>
    </source>
</evidence>
<dbReference type="InterPro" id="IPR000834">
    <property type="entry name" value="Peptidase_M14"/>
</dbReference>
<keyword evidence="3" id="KW-0479">Metal-binding</keyword>
<evidence type="ECO:0000256" key="2">
    <source>
        <dbReference type="ARBA" id="ARBA00005988"/>
    </source>
</evidence>
<feature type="active site" description="Proton donor/acceptor" evidence="5">
    <location>
        <position position="277"/>
    </location>
</feature>
<dbReference type="SMART" id="SM00631">
    <property type="entry name" value="Zn_pept"/>
    <property type="match status" value="1"/>
</dbReference>
<dbReference type="PROSITE" id="PS00132">
    <property type="entry name" value="CARBOXYPEPT_ZN_1"/>
    <property type="match status" value="1"/>
</dbReference>
<evidence type="ECO:0000313" key="8">
    <source>
        <dbReference type="Ensembl" id="ENSGMOP00000003636.2"/>
    </source>
</evidence>
<comment type="similarity">
    <text evidence="2 5">Belongs to the peptidase M14 family.</text>
</comment>
<dbReference type="AlphaFoldDB" id="A0A8C4Z1E3"/>
<keyword evidence="9" id="KW-1185">Reference proteome</keyword>
<dbReference type="GO" id="GO:0004181">
    <property type="term" value="F:metallocarboxypeptidase activity"/>
    <property type="evidence" value="ECO:0007669"/>
    <property type="project" value="InterPro"/>
</dbReference>
<dbReference type="SUPFAM" id="SSF53187">
    <property type="entry name" value="Zn-dependent exopeptidases"/>
    <property type="match status" value="1"/>
</dbReference>
<evidence type="ECO:0000259" key="7">
    <source>
        <dbReference type="PROSITE" id="PS52035"/>
    </source>
</evidence>
<accession>A0A8C4Z1E3</accession>
<reference evidence="8" key="2">
    <citation type="submission" date="2025-09" db="UniProtKB">
        <authorList>
            <consortium name="Ensembl"/>
        </authorList>
    </citation>
    <scope>IDENTIFICATION</scope>
</reference>
<evidence type="ECO:0000313" key="9">
    <source>
        <dbReference type="Proteomes" id="UP000694546"/>
    </source>
</evidence>
<feature type="region of interest" description="Disordered" evidence="6">
    <location>
        <begin position="135"/>
        <end position="160"/>
    </location>
</feature>
<evidence type="ECO:0000256" key="5">
    <source>
        <dbReference type="PROSITE-ProRule" id="PRU01379"/>
    </source>
</evidence>
<evidence type="ECO:0000256" key="4">
    <source>
        <dbReference type="ARBA" id="ARBA00022833"/>
    </source>
</evidence>